<name>A0A444X578_ARAHY</name>
<evidence type="ECO:0008006" key="3">
    <source>
        <dbReference type="Google" id="ProtNLM"/>
    </source>
</evidence>
<keyword evidence="2" id="KW-1185">Reference proteome</keyword>
<sequence>MEADGILIYKRYRIRDDEDIGLIKGWHNRFPNVHLLELFVFFVDMCGMTSSEVGGENASSTTIRTNTRRLIVDLNMSSQESQEESNPDDYNDGLLEVDHESHVGSIVGDLMMDHYQAHPVFDDEEPEEEPAISKLYDHPAHYSTLNLDAMNLDWFFSQGGLEDDPTCEFEIGQQFDNKEEAVTAVKMYNIRRTVEYKILESDQLKYDVHCTQDYGRLNSKVVAKHIFSMVKADPTINIRVLQGAVENHFGYKASYRKVWLTK</sequence>
<gene>
    <name evidence="1" type="ORF">Ahy_B10g104338</name>
</gene>
<evidence type="ECO:0000313" key="2">
    <source>
        <dbReference type="Proteomes" id="UP000289738"/>
    </source>
</evidence>
<dbReference type="EMBL" id="SDMP01000020">
    <property type="protein sequence ID" value="RYQ84847.1"/>
    <property type="molecule type" value="Genomic_DNA"/>
</dbReference>
<organism evidence="1 2">
    <name type="scientific">Arachis hypogaea</name>
    <name type="common">Peanut</name>
    <dbReference type="NCBI Taxonomy" id="3818"/>
    <lineage>
        <taxon>Eukaryota</taxon>
        <taxon>Viridiplantae</taxon>
        <taxon>Streptophyta</taxon>
        <taxon>Embryophyta</taxon>
        <taxon>Tracheophyta</taxon>
        <taxon>Spermatophyta</taxon>
        <taxon>Magnoliopsida</taxon>
        <taxon>eudicotyledons</taxon>
        <taxon>Gunneridae</taxon>
        <taxon>Pentapetalae</taxon>
        <taxon>rosids</taxon>
        <taxon>fabids</taxon>
        <taxon>Fabales</taxon>
        <taxon>Fabaceae</taxon>
        <taxon>Papilionoideae</taxon>
        <taxon>50 kb inversion clade</taxon>
        <taxon>dalbergioids sensu lato</taxon>
        <taxon>Dalbergieae</taxon>
        <taxon>Pterocarpus clade</taxon>
        <taxon>Arachis</taxon>
    </lineage>
</organism>
<accession>A0A444X578</accession>
<proteinExistence type="predicted"/>
<dbReference type="Proteomes" id="UP000289738">
    <property type="component" value="Chromosome B10"/>
</dbReference>
<comment type="caution">
    <text evidence="1">The sequence shown here is derived from an EMBL/GenBank/DDBJ whole genome shotgun (WGS) entry which is preliminary data.</text>
</comment>
<reference evidence="1 2" key="1">
    <citation type="submission" date="2019-01" db="EMBL/GenBank/DDBJ databases">
        <title>Sequencing of cultivated peanut Arachis hypogaea provides insights into genome evolution and oil improvement.</title>
        <authorList>
            <person name="Chen X."/>
        </authorList>
    </citation>
    <scope>NUCLEOTIDE SEQUENCE [LARGE SCALE GENOMIC DNA]</scope>
    <source>
        <strain evidence="2">cv. Fuhuasheng</strain>
        <tissue evidence="1">Leaves</tissue>
    </source>
</reference>
<evidence type="ECO:0000313" key="1">
    <source>
        <dbReference type="EMBL" id="RYQ84847.1"/>
    </source>
</evidence>
<protein>
    <recommendedName>
        <fullName evidence="3">Transposase MuDR plant domain-containing protein</fullName>
    </recommendedName>
</protein>
<dbReference type="AlphaFoldDB" id="A0A444X578"/>